<evidence type="ECO:0000256" key="1">
    <source>
        <dbReference type="SAM" id="Phobius"/>
    </source>
</evidence>
<dbReference type="InterPro" id="IPR025962">
    <property type="entry name" value="SdpI/YhfL"/>
</dbReference>
<evidence type="ECO:0000313" key="3">
    <source>
        <dbReference type="Proteomes" id="UP000243887"/>
    </source>
</evidence>
<dbReference type="STRING" id="1150112.SAMN04487893_101371"/>
<dbReference type="Pfam" id="PF13630">
    <property type="entry name" value="SdpI"/>
    <property type="match status" value="1"/>
</dbReference>
<dbReference type="AlphaFoldDB" id="A0A1I3LKF5"/>
<feature type="transmembrane region" description="Helical" evidence="1">
    <location>
        <begin position="6"/>
        <end position="26"/>
    </location>
</feature>
<reference evidence="3" key="1">
    <citation type="submission" date="2016-10" db="EMBL/GenBank/DDBJ databases">
        <authorList>
            <person name="Varghese N."/>
            <person name="Submissions S."/>
        </authorList>
    </citation>
    <scope>NUCLEOTIDE SEQUENCE [LARGE SCALE GENOMIC DNA]</scope>
    <source>
        <strain evidence="3">DSM 26542</strain>
    </source>
</reference>
<dbReference type="RefSeq" id="WP_090677733.1">
    <property type="nucleotide sequence ID" value="NZ_FORU01000001.1"/>
</dbReference>
<sequence length="119" mass="14012">MNNNQILFCVSIILISVIFIAIGLFLKKYPPKEINYFYGYRSKKAMKNIEQWNYSQKKAALELIRSGILILISLVLVYFLPDGNYFTPYILFLIVIITLFPYFYTVYKIEKALKKAFTN</sequence>
<accession>A0A1I3LKF5</accession>
<protein>
    <submittedName>
        <fullName evidence="2">SdpI/YhfL protein family protein</fullName>
    </submittedName>
</protein>
<feature type="transmembrane region" description="Helical" evidence="1">
    <location>
        <begin position="63"/>
        <end position="80"/>
    </location>
</feature>
<feature type="transmembrane region" description="Helical" evidence="1">
    <location>
        <begin position="86"/>
        <end position="107"/>
    </location>
</feature>
<dbReference type="EMBL" id="FORU01000001">
    <property type="protein sequence ID" value="SFI85202.1"/>
    <property type="molecule type" value="Genomic_DNA"/>
</dbReference>
<gene>
    <name evidence="2" type="ORF">SAMN04487893_101371</name>
</gene>
<organism evidence="2 3">
    <name type="scientific">Myroides guanonis</name>
    <dbReference type="NCBI Taxonomy" id="1150112"/>
    <lineage>
        <taxon>Bacteria</taxon>
        <taxon>Pseudomonadati</taxon>
        <taxon>Bacteroidota</taxon>
        <taxon>Flavobacteriia</taxon>
        <taxon>Flavobacteriales</taxon>
        <taxon>Flavobacteriaceae</taxon>
        <taxon>Myroides</taxon>
    </lineage>
</organism>
<keyword evidence="1" id="KW-1133">Transmembrane helix</keyword>
<keyword evidence="1" id="KW-0472">Membrane</keyword>
<name>A0A1I3LKF5_9FLAO</name>
<proteinExistence type="predicted"/>
<keyword evidence="1" id="KW-0812">Transmembrane</keyword>
<keyword evidence="3" id="KW-1185">Reference proteome</keyword>
<evidence type="ECO:0000313" key="2">
    <source>
        <dbReference type="EMBL" id="SFI85202.1"/>
    </source>
</evidence>
<dbReference type="Proteomes" id="UP000243887">
    <property type="component" value="Unassembled WGS sequence"/>
</dbReference>
<dbReference type="OrthoDB" id="3173919at2"/>